<organism evidence="2 3">
    <name type="scientific">Kryptolebias marmoratus</name>
    <name type="common">Mangrove killifish</name>
    <name type="synonym">Rivulus marmoratus</name>
    <dbReference type="NCBI Taxonomy" id="37003"/>
    <lineage>
        <taxon>Eukaryota</taxon>
        <taxon>Metazoa</taxon>
        <taxon>Chordata</taxon>
        <taxon>Craniata</taxon>
        <taxon>Vertebrata</taxon>
        <taxon>Euteleostomi</taxon>
        <taxon>Actinopterygii</taxon>
        <taxon>Neopterygii</taxon>
        <taxon>Teleostei</taxon>
        <taxon>Neoteleostei</taxon>
        <taxon>Acanthomorphata</taxon>
        <taxon>Ovalentaria</taxon>
        <taxon>Atherinomorphae</taxon>
        <taxon>Cyprinodontiformes</taxon>
        <taxon>Rivulidae</taxon>
        <taxon>Kryptolebias</taxon>
    </lineage>
</organism>
<dbReference type="PANTHER" id="PTHR10666">
    <property type="entry name" value="UBIQUITIN"/>
    <property type="match status" value="1"/>
</dbReference>
<name>A0A3Q3B067_KRYMA</name>
<reference evidence="2" key="1">
    <citation type="submission" date="2025-08" db="UniProtKB">
        <authorList>
            <consortium name="Ensembl"/>
        </authorList>
    </citation>
    <scope>IDENTIFICATION</scope>
</reference>
<dbReference type="InterPro" id="IPR000626">
    <property type="entry name" value="Ubiquitin-like_dom"/>
</dbReference>
<dbReference type="OrthoDB" id="1885901at2759"/>
<reference evidence="2" key="2">
    <citation type="submission" date="2025-09" db="UniProtKB">
        <authorList>
            <consortium name="Ensembl"/>
        </authorList>
    </citation>
    <scope>IDENTIFICATION</scope>
</reference>
<dbReference type="PRINTS" id="PR00348">
    <property type="entry name" value="UBIQUITIN"/>
</dbReference>
<dbReference type="OMA" id="CLRGSMQ"/>
<dbReference type="GeneTree" id="ENSGT00940000162007"/>
<evidence type="ECO:0000313" key="3">
    <source>
        <dbReference type="Proteomes" id="UP000264800"/>
    </source>
</evidence>
<dbReference type="InterPro" id="IPR050158">
    <property type="entry name" value="Ubiquitin_ubiquitin-like"/>
</dbReference>
<dbReference type="AlphaFoldDB" id="A0A3Q3B067"/>
<accession>A0A3Q3B067</accession>
<proteinExistence type="predicted"/>
<dbReference type="InterPro" id="IPR029071">
    <property type="entry name" value="Ubiquitin-like_domsf"/>
</dbReference>
<dbReference type="InterPro" id="IPR019956">
    <property type="entry name" value="Ubiquitin_dom"/>
</dbReference>
<dbReference type="KEGG" id="kmr:108234520"/>
<dbReference type="Pfam" id="PF00240">
    <property type="entry name" value="ubiquitin"/>
    <property type="match status" value="2"/>
</dbReference>
<protein>
    <submittedName>
        <fullName evidence="2">ISG15 ubiquitin like modifier</fullName>
    </submittedName>
</protein>
<evidence type="ECO:0000259" key="1">
    <source>
        <dbReference type="PROSITE" id="PS50053"/>
    </source>
</evidence>
<sequence length="155" mass="17402">MEIFITMLCGSSHPLTVNPHDTVGSLKTSIQDKLGEPAGSQRLVYDNGRGTLLEDDSRSLSSYGLQPGARVSLLVTRPATVQVFLRNEKGQTKTFHVRAEETVKEFRRRVQETEGVPESQQRLIHEGREMMDGQLRDYGVKELSTIYLTLRLRGG</sequence>
<dbReference type="Proteomes" id="UP000264800">
    <property type="component" value="Unplaced"/>
</dbReference>
<dbReference type="CDD" id="cd17039">
    <property type="entry name" value="Ubl_ubiquitin_like"/>
    <property type="match status" value="1"/>
</dbReference>
<keyword evidence="3" id="KW-1185">Reference proteome</keyword>
<dbReference type="Gene3D" id="3.10.20.90">
    <property type="entry name" value="Phosphatidylinositol 3-kinase Catalytic Subunit, Chain A, domain 1"/>
    <property type="match status" value="2"/>
</dbReference>
<feature type="domain" description="Ubiquitin-like" evidence="1">
    <location>
        <begin position="1"/>
        <end position="80"/>
    </location>
</feature>
<feature type="domain" description="Ubiquitin-like" evidence="1">
    <location>
        <begin position="81"/>
        <end position="155"/>
    </location>
</feature>
<dbReference type="SUPFAM" id="SSF54236">
    <property type="entry name" value="Ubiquitin-like"/>
    <property type="match status" value="2"/>
</dbReference>
<evidence type="ECO:0000313" key="2">
    <source>
        <dbReference type="Ensembl" id="ENSKMAP00000022246.1"/>
    </source>
</evidence>
<dbReference type="STRING" id="37003.ENSKMAP00000022246"/>
<dbReference type="GeneID" id="108234520"/>
<dbReference type="RefSeq" id="XP_017269229.1">
    <property type="nucleotide sequence ID" value="XM_017413740.3"/>
</dbReference>
<dbReference type="CTD" id="9636"/>
<dbReference type="SMART" id="SM00213">
    <property type="entry name" value="UBQ"/>
    <property type="match status" value="2"/>
</dbReference>
<dbReference type="Ensembl" id="ENSKMAT00000022530.1">
    <property type="protein sequence ID" value="ENSKMAP00000022246.1"/>
    <property type="gene ID" value="ENSKMAG00000016517.1"/>
</dbReference>
<dbReference type="PROSITE" id="PS50053">
    <property type="entry name" value="UBIQUITIN_2"/>
    <property type="match status" value="2"/>
</dbReference>